<dbReference type="Pfam" id="PF00717">
    <property type="entry name" value="Peptidase_S24"/>
    <property type="match status" value="1"/>
</dbReference>
<dbReference type="Gene3D" id="1.10.260.40">
    <property type="entry name" value="lambda repressor-like DNA-binding domains"/>
    <property type="match status" value="1"/>
</dbReference>
<keyword evidence="2" id="KW-0238">DNA-binding</keyword>
<evidence type="ECO:0000256" key="2">
    <source>
        <dbReference type="ARBA" id="ARBA00023125"/>
    </source>
</evidence>
<reference evidence="4" key="1">
    <citation type="submission" date="2014-11" db="EMBL/GenBank/DDBJ databases">
        <authorList>
            <person name="Malar M.C."/>
            <person name="Sen D."/>
            <person name="Tripathy S."/>
        </authorList>
    </citation>
    <scope>NUCLEOTIDE SEQUENCE</scope>
    <source>
        <strain evidence="4">BDU141951</strain>
    </source>
</reference>
<keyword evidence="1" id="KW-0805">Transcription regulation</keyword>
<protein>
    <submittedName>
        <fullName evidence="4">LexA family transcriptional regulator</fullName>
    </submittedName>
</protein>
<dbReference type="GO" id="GO:0003677">
    <property type="term" value="F:DNA binding"/>
    <property type="evidence" value="ECO:0007669"/>
    <property type="project" value="UniProtKB-KW"/>
</dbReference>
<evidence type="ECO:0000313" key="4">
    <source>
        <dbReference type="EMBL" id="NEV69293.1"/>
    </source>
</evidence>
<dbReference type="InterPro" id="IPR015927">
    <property type="entry name" value="Peptidase_S24_S26A/B/C"/>
</dbReference>
<organism evidence="4">
    <name type="scientific">Lyngbya confervoides BDU141951</name>
    <dbReference type="NCBI Taxonomy" id="1574623"/>
    <lineage>
        <taxon>Bacteria</taxon>
        <taxon>Bacillati</taxon>
        <taxon>Cyanobacteriota</taxon>
        <taxon>Cyanophyceae</taxon>
        <taxon>Oscillatoriophycideae</taxon>
        <taxon>Oscillatoriales</taxon>
        <taxon>Microcoleaceae</taxon>
        <taxon>Lyngbya</taxon>
    </lineage>
</organism>
<dbReference type="InterPro" id="IPR039418">
    <property type="entry name" value="LexA-like"/>
</dbReference>
<keyword evidence="3" id="KW-0804">Transcription</keyword>
<dbReference type="SMART" id="SM00530">
    <property type="entry name" value="HTH_XRE"/>
    <property type="match status" value="1"/>
</dbReference>
<sequence>MTNPTSEGKQADVESAETFPVRLKQALGDQSIRGFARECGFSDTVLRQYLNGQSEPTRPALLAIARTANVNLEWLAAGSATIKESTISLAEKYTYKNPLAFETDWLQKQFPDSFDNLLLTQMPDDSMEPTLHMGDLVLIDTRDRDLATVNHGIYLVKLGDRILVKRLQYVAGKILRVLSDHSAYETFAIGLPDESNELSLMGKIVWSGQKL</sequence>
<dbReference type="InterPro" id="IPR010982">
    <property type="entry name" value="Lambda_DNA-bd_dom_sf"/>
</dbReference>
<dbReference type="AlphaFoldDB" id="A0A0C1Y9K0"/>
<dbReference type="InterPro" id="IPR036286">
    <property type="entry name" value="LexA/Signal_pep-like_sf"/>
</dbReference>
<dbReference type="PANTHER" id="PTHR40661">
    <property type="match status" value="1"/>
</dbReference>
<accession>A0A0C1Y9K0</accession>
<evidence type="ECO:0000256" key="3">
    <source>
        <dbReference type="ARBA" id="ARBA00023163"/>
    </source>
</evidence>
<reference evidence="4" key="2">
    <citation type="journal article" date="2015" name="Genome Announc.">
        <title>Draft Genome Sequence of Filamentous Marine Cyanobacterium Lyngbya confervoides Strain BDU141951.</title>
        <authorList>
            <person name="Chandrababunaidu M.M."/>
            <person name="Sen D."/>
            <person name="Tripathy S."/>
        </authorList>
    </citation>
    <scope>NUCLEOTIDE SEQUENCE</scope>
    <source>
        <strain evidence="4">BDU141951</strain>
    </source>
</reference>
<dbReference type="SUPFAM" id="SSF51306">
    <property type="entry name" value="LexA/Signal peptidase"/>
    <property type="match status" value="1"/>
</dbReference>
<dbReference type="CDD" id="cd00093">
    <property type="entry name" value="HTH_XRE"/>
    <property type="match status" value="1"/>
</dbReference>
<dbReference type="InterPro" id="IPR001387">
    <property type="entry name" value="Cro/C1-type_HTH"/>
</dbReference>
<dbReference type="PROSITE" id="PS50943">
    <property type="entry name" value="HTH_CROC1"/>
    <property type="match status" value="1"/>
</dbReference>
<dbReference type="SUPFAM" id="SSF47413">
    <property type="entry name" value="lambda repressor-like DNA-binding domains"/>
    <property type="match status" value="1"/>
</dbReference>
<dbReference type="CDD" id="cd06529">
    <property type="entry name" value="S24_LexA-like"/>
    <property type="match status" value="1"/>
</dbReference>
<dbReference type="EMBL" id="JTHE02000003">
    <property type="protein sequence ID" value="NEV69293.1"/>
    <property type="molecule type" value="Genomic_DNA"/>
</dbReference>
<dbReference type="Gene3D" id="2.10.109.10">
    <property type="entry name" value="Umud Fragment, subunit A"/>
    <property type="match status" value="1"/>
</dbReference>
<gene>
    <name evidence="4" type="ORF">QQ91_019530</name>
</gene>
<evidence type="ECO:0000256" key="1">
    <source>
        <dbReference type="ARBA" id="ARBA00023015"/>
    </source>
</evidence>
<comment type="caution">
    <text evidence="4">The sequence shown here is derived from an EMBL/GenBank/DDBJ whole genome shotgun (WGS) entry which is preliminary data.</text>
</comment>
<dbReference type="PANTHER" id="PTHR40661:SF3">
    <property type="entry name" value="FELS-1 PROPHAGE TRANSCRIPTIONAL REGULATOR"/>
    <property type="match status" value="1"/>
</dbReference>
<proteinExistence type="predicted"/>
<name>A0A0C1Y9K0_9CYAN</name>
<reference evidence="4" key="3">
    <citation type="submission" date="2020-02" db="EMBL/GenBank/DDBJ databases">
        <authorList>
            <person name="Sarangi A.N."/>
            <person name="Ghosh S."/>
            <person name="Mukherjee M."/>
            <person name="Tripathy S."/>
        </authorList>
    </citation>
    <scope>NUCLEOTIDE SEQUENCE</scope>
    <source>
        <strain evidence="4">BDU141951</strain>
    </source>
</reference>